<evidence type="ECO:0000313" key="3">
    <source>
        <dbReference type="Proteomes" id="UP001211065"/>
    </source>
</evidence>
<protein>
    <recommendedName>
        <fullName evidence="1">C2H2-type domain-containing protein</fullName>
    </recommendedName>
</protein>
<dbReference type="Proteomes" id="UP001211065">
    <property type="component" value="Unassembled WGS sequence"/>
</dbReference>
<accession>A0AAD5U5A2</accession>
<comment type="caution">
    <text evidence="2">The sequence shown here is derived from an EMBL/GenBank/DDBJ whole genome shotgun (WGS) entry which is preliminary data.</text>
</comment>
<proteinExistence type="predicted"/>
<organism evidence="2 3">
    <name type="scientific">Clydaea vesicula</name>
    <dbReference type="NCBI Taxonomy" id="447962"/>
    <lineage>
        <taxon>Eukaryota</taxon>
        <taxon>Fungi</taxon>
        <taxon>Fungi incertae sedis</taxon>
        <taxon>Chytridiomycota</taxon>
        <taxon>Chytridiomycota incertae sedis</taxon>
        <taxon>Chytridiomycetes</taxon>
        <taxon>Lobulomycetales</taxon>
        <taxon>Lobulomycetaceae</taxon>
        <taxon>Clydaea</taxon>
    </lineage>
</organism>
<dbReference type="EMBL" id="JADGJW010000077">
    <property type="protein sequence ID" value="KAJ3224901.1"/>
    <property type="molecule type" value="Genomic_DNA"/>
</dbReference>
<name>A0AAD5U5A2_9FUNG</name>
<dbReference type="Gene3D" id="3.30.160.60">
    <property type="entry name" value="Classic Zinc Finger"/>
    <property type="match status" value="1"/>
</dbReference>
<feature type="domain" description="C2H2-type" evidence="1">
    <location>
        <begin position="67"/>
        <end position="86"/>
    </location>
</feature>
<evidence type="ECO:0000313" key="2">
    <source>
        <dbReference type="EMBL" id="KAJ3224901.1"/>
    </source>
</evidence>
<keyword evidence="3" id="KW-1185">Reference proteome</keyword>
<dbReference type="AlphaFoldDB" id="A0AAD5U5A2"/>
<gene>
    <name evidence="2" type="ORF">HK099_007695</name>
</gene>
<sequence length="239" mass="27277">MWEDCGKVFATEKETYEHVFSTHKGVGQQICKWINSKTRGACSTVLKHKGQLKDHVISHFSCNLKPFECSLCKKPLRNRQQLNTHKKLLCKRKNIPNVSAAGSNNNLISLTNETVVNENYGPPLLLKSNFSPNDSLINANNFSTENYSNFFFNSSLVNNLINFDNNVKHSDLMPSKNFEIELKKVYPVSFPVKELSQHNDSLKELCESFLNLQLDTEHSIIMNPYIKCAIGINVVFYWG</sequence>
<evidence type="ECO:0000259" key="1">
    <source>
        <dbReference type="Pfam" id="PF12874"/>
    </source>
</evidence>
<dbReference type="Pfam" id="PF12874">
    <property type="entry name" value="zf-met"/>
    <property type="match status" value="1"/>
</dbReference>
<reference evidence="2" key="1">
    <citation type="submission" date="2020-05" db="EMBL/GenBank/DDBJ databases">
        <title>Phylogenomic resolution of chytrid fungi.</title>
        <authorList>
            <person name="Stajich J.E."/>
            <person name="Amses K."/>
            <person name="Simmons R."/>
            <person name="Seto K."/>
            <person name="Myers J."/>
            <person name="Bonds A."/>
            <person name="Quandt C.A."/>
            <person name="Barry K."/>
            <person name="Liu P."/>
            <person name="Grigoriev I."/>
            <person name="Longcore J.E."/>
            <person name="James T.Y."/>
        </authorList>
    </citation>
    <scope>NUCLEOTIDE SEQUENCE</scope>
    <source>
        <strain evidence="2">JEL0476</strain>
    </source>
</reference>
<feature type="non-terminal residue" evidence="2">
    <location>
        <position position="239"/>
    </location>
</feature>
<dbReference type="InterPro" id="IPR013087">
    <property type="entry name" value="Znf_C2H2_type"/>
</dbReference>